<evidence type="ECO:0000313" key="2">
    <source>
        <dbReference type="Proteomes" id="UP000429595"/>
    </source>
</evidence>
<dbReference type="EMBL" id="WEIO01000004">
    <property type="protein sequence ID" value="KAB7707158.1"/>
    <property type="molecule type" value="Genomic_DNA"/>
</dbReference>
<organism evidence="1 2">
    <name type="scientific">Bacillus aerolatus</name>
    <dbReference type="NCBI Taxonomy" id="2653354"/>
    <lineage>
        <taxon>Bacteria</taxon>
        <taxon>Bacillati</taxon>
        <taxon>Bacillota</taxon>
        <taxon>Bacilli</taxon>
        <taxon>Bacillales</taxon>
        <taxon>Bacillaceae</taxon>
        <taxon>Bacillus</taxon>
    </lineage>
</organism>
<dbReference type="Proteomes" id="UP000429595">
    <property type="component" value="Unassembled WGS sequence"/>
</dbReference>
<proteinExistence type="predicted"/>
<keyword evidence="2" id="KW-1185">Reference proteome</keyword>
<sequence>MKNDINSLIHLPDLLFVQWFDAEFGINRGIYNTIDSWFYQKGVKDITQRRHYILKFSQSLNHLSNKRQKIKLGPGGLTTSLNNFWEVFIDRGLKENA</sequence>
<comment type="caution">
    <text evidence="1">The sequence shown here is derived from an EMBL/GenBank/DDBJ whole genome shotgun (WGS) entry which is preliminary data.</text>
</comment>
<gene>
    <name evidence="1" type="ORF">F9802_09120</name>
</gene>
<dbReference type="AlphaFoldDB" id="A0A6I1FRF4"/>
<evidence type="ECO:0000313" key="1">
    <source>
        <dbReference type="EMBL" id="KAB7707158.1"/>
    </source>
</evidence>
<name>A0A6I1FRF4_9BACI</name>
<accession>A0A6I1FRF4</accession>
<reference evidence="1 2" key="1">
    <citation type="submission" date="2019-10" db="EMBL/GenBank/DDBJ databases">
        <title>Bacillus aerolatum sp. nov., isolated from bioaerosol of sport playgrounds.</title>
        <authorList>
            <person name="Chen P."/>
            <person name="Zhang G."/>
        </authorList>
    </citation>
    <scope>NUCLEOTIDE SEQUENCE [LARGE SCALE GENOMIC DNA]</scope>
    <source>
        <strain evidence="1 2">CX253</strain>
    </source>
</reference>
<protein>
    <submittedName>
        <fullName evidence="1">Uncharacterized protein</fullName>
    </submittedName>
</protein>
<dbReference type="RefSeq" id="WP_152151137.1">
    <property type="nucleotide sequence ID" value="NZ_WEIO01000004.1"/>
</dbReference>